<dbReference type="Pfam" id="PF10986">
    <property type="entry name" value="ZrgA"/>
    <property type="match status" value="1"/>
</dbReference>
<proteinExistence type="predicted"/>
<keyword evidence="2" id="KW-0732">Signal</keyword>
<evidence type="ECO:0000313" key="3">
    <source>
        <dbReference type="EMBL" id="GAA6146355.1"/>
    </source>
</evidence>
<dbReference type="EMBL" id="BAABWH010000007">
    <property type="protein sequence ID" value="GAA6146355.1"/>
    <property type="molecule type" value="Genomic_DNA"/>
</dbReference>
<sequence>MNTSAIFLISALGAGIAFSQFAHSGAGHDHHDEHEHEHEHEHDEEAHGGHDHSAHHHGTGHLNVAVEGKGSGKGKGAVVSIYLQAPGADILGFERIPDGSEEKETLLKAQATLNNSDALFTFEGVECAASPESGMEVSESGDYTDVVAEYTFDCASTPTRISVNIQKYFADIQVLKAVWISDNGQGVTEITSAKPQIELR</sequence>
<organism evidence="3 4">
    <name type="scientific">Thalassolituus maritimus</name>
    <dbReference type="NCBI Taxonomy" id="484498"/>
    <lineage>
        <taxon>Bacteria</taxon>
        <taxon>Pseudomonadati</taxon>
        <taxon>Pseudomonadota</taxon>
        <taxon>Gammaproteobacteria</taxon>
        <taxon>Oceanospirillales</taxon>
        <taxon>Oceanospirillaceae</taxon>
        <taxon>Thalassolituus</taxon>
    </lineage>
</organism>
<comment type="caution">
    <text evidence="3">The sequence shown here is derived from an EMBL/GenBank/DDBJ whole genome shotgun (WGS) entry which is preliminary data.</text>
</comment>
<keyword evidence="4" id="KW-1185">Reference proteome</keyword>
<feature type="signal peptide" evidence="2">
    <location>
        <begin position="1"/>
        <end position="22"/>
    </location>
</feature>
<feature type="compositionally biased region" description="Basic and acidic residues" evidence="1">
    <location>
        <begin position="26"/>
        <end position="52"/>
    </location>
</feature>
<evidence type="ECO:0000256" key="2">
    <source>
        <dbReference type="SAM" id="SignalP"/>
    </source>
</evidence>
<accession>A0ABQ0A261</accession>
<feature type="chain" id="PRO_5047084852" description="DUF2796 domain-containing protein" evidence="2">
    <location>
        <begin position="23"/>
        <end position="200"/>
    </location>
</feature>
<evidence type="ECO:0000313" key="4">
    <source>
        <dbReference type="Proteomes" id="UP001481413"/>
    </source>
</evidence>
<dbReference type="InterPro" id="IPR021253">
    <property type="entry name" value="ZrgA-like"/>
</dbReference>
<dbReference type="RefSeq" id="WP_353295576.1">
    <property type="nucleotide sequence ID" value="NZ_BAABWH010000007.1"/>
</dbReference>
<name>A0ABQ0A261_9GAMM</name>
<reference evidence="3 4" key="1">
    <citation type="submission" date="2024-04" db="EMBL/GenBank/DDBJ databases">
        <title>Draft genome sequence of Thalassolituus maritimus NBRC 116585.</title>
        <authorList>
            <person name="Miyakawa T."/>
            <person name="Kusuya Y."/>
            <person name="Miura T."/>
        </authorList>
    </citation>
    <scope>NUCLEOTIDE SEQUENCE [LARGE SCALE GENOMIC DNA]</scope>
    <source>
        <strain evidence="3 4">5NW40-0001</strain>
    </source>
</reference>
<protein>
    <recommendedName>
        <fullName evidence="5">DUF2796 domain-containing protein</fullName>
    </recommendedName>
</protein>
<evidence type="ECO:0000256" key="1">
    <source>
        <dbReference type="SAM" id="MobiDB-lite"/>
    </source>
</evidence>
<gene>
    <name evidence="3" type="ORF">NBRC116585_24730</name>
</gene>
<dbReference type="Proteomes" id="UP001481413">
    <property type="component" value="Unassembled WGS sequence"/>
</dbReference>
<evidence type="ECO:0008006" key="5">
    <source>
        <dbReference type="Google" id="ProtNLM"/>
    </source>
</evidence>
<feature type="region of interest" description="Disordered" evidence="1">
    <location>
        <begin position="24"/>
        <end position="69"/>
    </location>
</feature>